<organism evidence="1 2">
    <name type="scientific">Hypocrea jecorina (strain ATCC 56765 / BCRC 32924 / NRRL 11460 / Rut C-30)</name>
    <name type="common">Trichoderma reesei</name>
    <dbReference type="NCBI Taxonomy" id="1344414"/>
    <lineage>
        <taxon>Eukaryota</taxon>
        <taxon>Fungi</taxon>
        <taxon>Dikarya</taxon>
        <taxon>Ascomycota</taxon>
        <taxon>Pezizomycotina</taxon>
        <taxon>Sordariomycetes</taxon>
        <taxon>Hypocreomycetidae</taxon>
        <taxon>Hypocreales</taxon>
        <taxon>Hypocreaceae</taxon>
        <taxon>Trichoderma</taxon>
    </lineage>
</organism>
<name>A0A024S0K7_HYPJR</name>
<accession>A0A024S0K7</accession>
<dbReference type="HOGENOM" id="CLU_1532770_0_0_1"/>
<dbReference type="KEGG" id="trr:M419DRAFT_134018"/>
<evidence type="ECO:0000313" key="1">
    <source>
        <dbReference type="EMBL" id="ETR97960.1"/>
    </source>
</evidence>
<dbReference type="AlphaFoldDB" id="A0A024S0K7"/>
<proteinExistence type="predicted"/>
<dbReference type="EMBL" id="KI911166">
    <property type="protein sequence ID" value="ETR97960.1"/>
    <property type="molecule type" value="Genomic_DNA"/>
</dbReference>
<reference evidence="2" key="1">
    <citation type="journal article" date="2013" name="Ind. Biotechnol.">
        <title>Comparative genomics analysis of Trichoderma reesei strains.</title>
        <authorList>
            <person name="Koike H."/>
            <person name="Aerts A."/>
            <person name="LaButti K."/>
            <person name="Grigoriev I.V."/>
            <person name="Baker S.E."/>
        </authorList>
    </citation>
    <scope>NUCLEOTIDE SEQUENCE [LARGE SCALE GENOMIC DNA]</scope>
    <source>
        <strain evidence="2">ATCC 56765 / BCRC 32924 / NRRL 11460 / Rut C-30</strain>
    </source>
</reference>
<evidence type="ECO:0000313" key="2">
    <source>
        <dbReference type="Proteomes" id="UP000024376"/>
    </source>
</evidence>
<gene>
    <name evidence="1" type="ORF">M419DRAFT_134018</name>
</gene>
<sequence length="175" mass="18982">MHPNVVGEAGPLIKRAERLTIINTKWKLSHEVAALQGMPQTHRYVVEGRPCGARDGGGENVARIEQRFYVSITVTVFPCGAEGDITHRGFSRKSSQVSAADSAARAPTVRPPWQTRPSSYCCPPCAVCDFIQTGRRNAMGEGGIEPRAGGSGLLSLWFMFHVKTAVGTLLRKESC</sequence>
<protein>
    <submittedName>
        <fullName evidence="1">Uncharacterized protein</fullName>
    </submittedName>
</protein>
<dbReference type="Proteomes" id="UP000024376">
    <property type="component" value="Unassembled WGS sequence"/>
</dbReference>